<keyword evidence="1" id="KW-0812">Transmembrane</keyword>
<proteinExistence type="predicted"/>
<reference evidence="2" key="1">
    <citation type="journal article" date="2004" name="Nature">
        <title>Community structure and metabolism through reconstruction of microbial genomes from the environment.</title>
        <authorList>
            <person name="Tyson G.W."/>
            <person name="Chapman J."/>
            <person name="Hugenholtz P."/>
            <person name="Allen E.E."/>
            <person name="Ram R.J."/>
            <person name="Richardson P.M."/>
            <person name="Solovyev V.V."/>
            <person name="Rubin E.M."/>
            <person name="Rokhsar D.S."/>
            <person name="Banfield J.F."/>
        </authorList>
    </citation>
    <scope>NUCLEOTIDE SEQUENCE [LARGE SCALE GENOMIC DNA]</scope>
</reference>
<evidence type="ECO:0000313" key="2">
    <source>
        <dbReference type="EMBL" id="EDZ38134.1"/>
    </source>
</evidence>
<organism evidence="2">
    <name type="scientific">Leptospirillum sp. Group II '5-way CG'</name>
    <dbReference type="NCBI Taxonomy" id="419541"/>
    <lineage>
        <taxon>Bacteria</taxon>
        <taxon>Pseudomonadati</taxon>
        <taxon>Nitrospirota</taxon>
        <taxon>Nitrospiria</taxon>
        <taxon>Nitrospirales</taxon>
        <taxon>Nitrospiraceae</taxon>
        <taxon>Leptospirillum</taxon>
    </lineage>
</organism>
<dbReference type="EMBL" id="DS995262">
    <property type="protein sequence ID" value="EDZ38134.1"/>
    <property type="molecule type" value="Genomic_DNA"/>
</dbReference>
<accession>B6ARN8</accession>
<feature type="transmembrane region" description="Helical" evidence="1">
    <location>
        <begin position="20"/>
        <end position="39"/>
    </location>
</feature>
<protein>
    <recommendedName>
        <fullName evidence="3">Tetratricopeptide repeat protein</fullName>
    </recommendedName>
</protein>
<gene>
    <name evidence="2" type="ORF">CGL2_11390073</name>
</gene>
<sequence length="493" mass="53949">MNHPLTHPIDRRSGTFPIRFFLSLLGPIVWAQIFLSLAYSEEPAAPVPTDEDWQTIQSTVKKRHYSLAIRQIGSYVRTHPGHRDAYLLGARLARKIHRPEDGLSLLDRGSIRYPRDPVFQRLKAELYLEKGDMIRSRKILSDLARKKDLSPEERLKVREDQKTLRELAMSMPPLVTFDQNINFQEAIPPPFQSPHTYAFENASTHLRVSNIDLSYSGGSSIGTSVAVESPLIKDTVHFQAGDNLYVGTATGESTAVESYLFAGADGQGPDGIQFLADAGDVFAGGQVNAGFYGHVDIPAGPFRLDGQAWYQLPWSGYGQAIIAGGLQSGGLLNATWTLTDNLSFSGEYEYTNDTVGGNRNPFGADHNTLFTADWRFLKSPDLHVVAGYDSQTFTPFVANATTTVPVLLSSRYGFAGLSSLDQIGRYVVLNGQIGGVVGTFDTPGLLAGFQGDGGLSVQIGPRIEFYGNVSYESLAEAYVGSVTTLMTGINFWF</sequence>
<name>B6ARN8_9BACT</name>
<evidence type="ECO:0000256" key="1">
    <source>
        <dbReference type="SAM" id="Phobius"/>
    </source>
</evidence>
<reference evidence="2" key="2">
    <citation type="journal article" date="2008" name="PLoS Biol.">
        <title>Population genomic analysis of strain variation in Leptospirillum group II bacteria involved in acid mine drainage formation.</title>
        <authorList>
            <person name="Simmons S.L."/>
            <person name="Dibartolo G."/>
            <person name="Denef V.J."/>
            <person name="Goltsman D.S."/>
            <person name="Thelen M.P."/>
            <person name="Banfield J.F."/>
        </authorList>
    </citation>
    <scope>NUCLEOTIDE SEQUENCE [LARGE SCALE GENOMIC DNA]</scope>
</reference>
<keyword evidence="1" id="KW-0472">Membrane</keyword>
<evidence type="ECO:0008006" key="3">
    <source>
        <dbReference type="Google" id="ProtNLM"/>
    </source>
</evidence>
<keyword evidence="1" id="KW-1133">Transmembrane helix</keyword>
<dbReference type="AlphaFoldDB" id="B6ARN8"/>